<feature type="region of interest" description="Disordered" evidence="8">
    <location>
        <begin position="225"/>
        <end position="303"/>
    </location>
</feature>
<keyword evidence="4" id="KW-0862">Zinc</keyword>
<reference evidence="10" key="1">
    <citation type="journal article" date="2021" name="Nat. Commun.">
        <title>Genetic determinants of endophytism in the Arabidopsis root mycobiome.</title>
        <authorList>
            <person name="Mesny F."/>
            <person name="Miyauchi S."/>
            <person name="Thiergart T."/>
            <person name="Pickel B."/>
            <person name="Atanasova L."/>
            <person name="Karlsson M."/>
            <person name="Huettel B."/>
            <person name="Barry K.W."/>
            <person name="Haridas S."/>
            <person name="Chen C."/>
            <person name="Bauer D."/>
            <person name="Andreopoulos W."/>
            <person name="Pangilinan J."/>
            <person name="LaButti K."/>
            <person name="Riley R."/>
            <person name="Lipzen A."/>
            <person name="Clum A."/>
            <person name="Drula E."/>
            <person name="Henrissat B."/>
            <person name="Kohler A."/>
            <person name="Grigoriev I.V."/>
            <person name="Martin F.M."/>
            <person name="Hacquard S."/>
        </authorList>
    </citation>
    <scope>NUCLEOTIDE SEQUENCE</scope>
    <source>
        <strain evidence="10">MPI-SDFR-AT-0117</strain>
    </source>
</reference>
<feature type="compositionally biased region" description="Low complexity" evidence="8">
    <location>
        <begin position="99"/>
        <end position="120"/>
    </location>
</feature>
<feature type="compositionally biased region" description="Low complexity" evidence="8">
    <location>
        <begin position="402"/>
        <end position="414"/>
    </location>
</feature>
<feature type="compositionally biased region" description="Basic and acidic residues" evidence="8">
    <location>
        <begin position="293"/>
        <end position="303"/>
    </location>
</feature>
<keyword evidence="7" id="KW-0539">Nucleus</keyword>
<feature type="domain" description="C2H2-type" evidence="9">
    <location>
        <begin position="326"/>
        <end position="353"/>
    </location>
</feature>
<evidence type="ECO:0000313" key="10">
    <source>
        <dbReference type="EMBL" id="KAH6669157.1"/>
    </source>
</evidence>
<keyword evidence="3" id="KW-0863">Zinc-finger</keyword>
<keyword evidence="5" id="KW-0805">Transcription regulation</keyword>
<feature type="compositionally biased region" description="Low complexity" evidence="8">
    <location>
        <begin position="226"/>
        <end position="237"/>
    </location>
</feature>
<feature type="compositionally biased region" description="Acidic residues" evidence="8">
    <location>
        <begin position="491"/>
        <end position="510"/>
    </location>
</feature>
<evidence type="ECO:0000256" key="5">
    <source>
        <dbReference type="ARBA" id="ARBA00023015"/>
    </source>
</evidence>
<dbReference type="EMBL" id="JAGSXJ010000032">
    <property type="protein sequence ID" value="KAH6669157.1"/>
    <property type="molecule type" value="Genomic_DNA"/>
</dbReference>
<gene>
    <name evidence="10" type="ORF">F5X68DRAFT_176184</name>
</gene>
<feature type="domain" description="C2H2-type" evidence="9">
    <location>
        <begin position="421"/>
        <end position="441"/>
    </location>
</feature>
<proteinExistence type="predicted"/>
<evidence type="ECO:0000256" key="1">
    <source>
        <dbReference type="ARBA" id="ARBA00004123"/>
    </source>
</evidence>
<dbReference type="GO" id="GO:0006357">
    <property type="term" value="P:regulation of transcription by RNA polymerase II"/>
    <property type="evidence" value="ECO:0007669"/>
    <property type="project" value="TreeGrafter"/>
</dbReference>
<dbReference type="PANTHER" id="PTHR46179">
    <property type="entry name" value="ZINC FINGER PROTEIN"/>
    <property type="match status" value="1"/>
</dbReference>
<feature type="domain" description="C2H2-type" evidence="9">
    <location>
        <begin position="299"/>
        <end position="320"/>
    </location>
</feature>
<dbReference type="InterPro" id="IPR013087">
    <property type="entry name" value="Znf_C2H2_type"/>
</dbReference>
<feature type="compositionally biased region" description="Polar residues" evidence="8">
    <location>
        <begin position="275"/>
        <end position="288"/>
    </location>
</feature>
<keyword evidence="2" id="KW-0479">Metal-binding</keyword>
<feature type="region of interest" description="Disordered" evidence="8">
    <location>
        <begin position="391"/>
        <end position="414"/>
    </location>
</feature>
<evidence type="ECO:0000256" key="6">
    <source>
        <dbReference type="ARBA" id="ARBA00023163"/>
    </source>
</evidence>
<evidence type="ECO:0000256" key="2">
    <source>
        <dbReference type="ARBA" id="ARBA00022723"/>
    </source>
</evidence>
<dbReference type="GO" id="GO:0005634">
    <property type="term" value="C:nucleus"/>
    <property type="evidence" value="ECO:0007669"/>
    <property type="project" value="UniProtKB-SubCell"/>
</dbReference>
<name>A0A9P9A692_9PEZI</name>
<feature type="compositionally biased region" description="Basic residues" evidence="8">
    <location>
        <begin position="540"/>
        <end position="551"/>
    </location>
</feature>
<feature type="domain" description="C2H2-type" evidence="9">
    <location>
        <begin position="358"/>
        <end position="388"/>
    </location>
</feature>
<feature type="compositionally biased region" description="Basic residues" evidence="8">
    <location>
        <begin position="517"/>
        <end position="530"/>
    </location>
</feature>
<evidence type="ECO:0000256" key="3">
    <source>
        <dbReference type="ARBA" id="ARBA00022771"/>
    </source>
</evidence>
<keyword evidence="6" id="KW-0804">Transcription</keyword>
<dbReference type="InterPro" id="IPR051061">
    <property type="entry name" value="Zinc_finger_trans_reg"/>
</dbReference>
<protein>
    <recommendedName>
        <fullName evidence="9">C2H2-type domain-containing protein</fullName>
    </recommendedName>
</protein>
<dbReference type="SUPFAM" id="SSF57667">
    <property type="entry name" value="beta-beta-alpha zinc fingers"/>
    <property type="match status" value="1"/>
</dbReference>
<evidence type="ECO:0000256" key="7">
    <source>
        <dbReference type="ARBA" id="ARBA00023242"/>
    </source>
</evidence>
<evidence type="ECO:0000256" key="4">
    <source>
        <dbReference type="ARBA" id="ARBA00022833"/>
    </source>
</evidence>
<dbReference type="GO" id="GO:0008270">
    <property type="term" value="F:zinc ion binding"/>
    <property type="evidence" value="ECO:0007669"/>
    <property type="project" value="UniProtKB-KW"/>
</dbReference>
<evidence type="ECO:0000259" key="9">
    <source>
        <dbReference type="SMART" id="SM00355"/>
    </source>
</evidence>
<dbReference type="PANTHER" id="PTHR46179:SF13">
    <property type="entry name" value="C2H2-TYPE DOMAIN-CONTAINING PROTEIN"/>
    <property type="match status" value="1"/>
</dbReference>
<keyword evidence="11" id="KW-1185">Reference proteome</keyword>
<organism evidence="10 11">
    <name type="scientific">Plectosphaerella plurivora</name>
    <dbReference type="NCBI Taxonomy" id="936078"/>
    <lineage>
        <taxon>Eukaryota</taxon>
        <taxon>Fungi</taxon>
        <taxon>Dikarya</taxon>
        <taxon>Ascomycota</taxon>
        <taxon>Pezizomycotina</taxon>
        <taxon>Sordariomycetes</taxon>
        <taxon>Hypocreomycetidae</taxon>
        <taxon>Glomerellales</taxon>
        <taxon>Plectosphaerellaceae</taxon>
        <taxon>Plectosphaerella</taxon>
    </lineage>
</organism>
<feature type="region of interest" description="Disordered" evidence="8">
    <location>
        <begin position="476"/>
        <end position="555"/>
    </location>
</feature>
<dbReference type="OrthoDB" id="6077919at2759"/>
<dbReference type="Gene3D" id="3.30.160.60">
    <property type="entry name" value="Classic Zinc Finger"/>
    <property type="match status" value="1"/>
</dbReference>
<feature type="region of interest" description="Disordered" evidence="8">
    <location>
        <begin position="83"/>
        <end position="152"/>
    </location>
</feature>
<dbReference type="Proteomes" id="UP000770015">
    <property type="component" value="Unassembled WGS sequence"/>
</dbReference>
<comment type="caution">
    <text evidence="10">The sequence shown here is derived from an EMBL/GenBank/DDBJ whole genome shotgun (WGS) entry which is preliminary data.</text>
</comment>
<evidence type="ECO:0000313" key="11">
    <source>
        <dbReference type="Proteomes" id="UP000770015"/>
    </source>
</evidence>
<evidence type="ECO:0000256" key="8">
    <source>
        <dbReference type="SAM" id="MobiDB-lite"/>
    </source>
</evidence>
<dbReference type="SMART" id="SM00355">
    <property type="entry name" value="ZnF_C2H2"/>
    <property type="match status" value="4"/>
</dbReference>
<dbReference type="AlphaFoldDB" id="A0A9P9A692"/>
<sequence>MVSLDHHSYTAMLARSSADRDDFALYPEPPQGVFSSGPLDSMGAMPTDPYSGMFPASMAAAFEHQQQHSPAFHHYQGGNMYAAQPSPGAFDDADLQIPGSNVSSASAPSASSSAVGSPQSHHGQLGGAVAGGMPEWNSHHSHHSHHQGGGLALTPGIVPNDFYTMAGTEYSSYTHVVDDFAAFDFPSTGPKPPGYVDPSLIHPEISGPMPMPGYDNVAFHQHARYPTSPSTASSPQPVMRNASRSPYLHDGYQQPQQQYSPFQPPMDGRRPSVHSFPSTASYEGNNGAYSGDETTKEKQRCPHPDCGKTFKDLKAHMLTHQNERPEKCPIQTCEYHVKGFARKYDKNRHTLTHYKGTMVCGFCPGSGSAAEKSFNRADVFKRHLTAVHGVEQTPPNSRKKAAAAGATASKGLAGYPPDATGKCSTCSQTFSNAQDFYEHLDDCVLRIVQQEDPAEAVNARLLGALENDKDVAQTMQRNNLPTQTQTAAQQNDEDEDEDMDDDSADEDDDDSAGRSSPSKRQKGGKSRGLTHSRGGVPLRAKAKGRKNKTRKPGSWGYDKELVTLKKRVMCAFDGPRRLAKDDMMLSTEQEVRIKLSDGKSYTTDLDIYTVARAEGFHSATDEEKGLWVSDDPTEMQYRQMQDHASMHVKPEHDFDAEVMA</sequence>
<dbReference type="InterPro" id="IPR036236">
    <property type="entry name" value="Znf_C2H2_sf"/>
</dbReference>
<accession>A0A9P9A692</accession>
<feature type="compositionally biased region" description="Polar residues" evidence="8">
    <location>
        <begin position="476"/>
        <end position="490"/>
    </location>
</feature>
<comment type="subcellular location">
    <subcellularLocation>
        <location evidence="1">Nucleus</location>
    </subcellularLocation>
</comment>